<protein>
    <recommendedName>
        <fullName evidence="5">Periplasmic protein</fullName>
    </recommendedName>
</protein>
<evidence type="ECO:0000313" key="1">
    <source>
        <dbReference type="EMBL" id="MDO7253043.1"/>
    </source>
</evidence>
<evidence type="ECO:0000313" key="4">
    <source>
        <dbReference type="Proteomes" id="UP001240777"/>
    </source>
</evidence>
<reference evidence="1" key="2">
    <citation type="submission" date="2023-07" db="EMBL/GenBank/DDBJ databases">
        <authorList>
            <person name="Aydin F."/>
            <person name="Tarhane S."/>
            <person name="Saticioglu I.B."/>
            <person name="Karakaya E."/>
            <person name="Abay S."/>
            <person name="Guran O."/>
            <person name="Bozkurt E."/>
            <person name="Uzum N."/>
            <person name="Olgun K."/>
            <person name="Jablonski D."/>
        </authorList>
    </citation>
    <scope>NUCLEOTIDE SEQUENCE</scope>
    <source>
        <strain evidence="1">Faydin-H75</strain>
    </source>
</reference>
<evidence type="ECO:0008006" key="5">
    <source>
        <dbReference type="Google" id="ProtNLM"/>
    </source>
</evidence>
<comment type="caution">
    <text evidence="2">The sequence shown here is derived from an EMBL/GenBank/DDBJ whole genome shotgun (WGS) entry which is preliminary data.</text>
</comment>
<accession>A0AA90PYN5</accession>
<dbReference type="Proteomes" id="UP001240777">
    <property type="component" value="Unassembled WGS sequence"/>
</dbReference>
<gene>
    <name evidence="1" type="ORF">Q5I04_03850</name>
    <name evidence="2" type="ORF">Q5I06_04155</name>
</gene>
<dbReference type="Proteomes" id="UP001177258">
    <property type="component" value="Unassembled WGS sequence"/>
</dbReference>
<proteinExistence type="predicted"/>
<dbReference type="EMBL" id="JAUYZK010000005">
    <property type="protein sequence ID" value="MDP2538968.1"/>
    <property type="molecule type" value="Genomic_DNA"/>
</dbReference>
<evidence type="ECO:0000313" key="3">
    <source>
        <dbReference type="Proteomes" id="UP001177258"/>
    </source>
</evidence>
<organism evidence="2 3">
    <name type="scientific">Helicobacter cappadocius</name>
    <dbReference type="NCBI Taxonomy" id="3063998"/>
    <lineage>
        <taxon>Bacteria</taxon>
        <taxon>Pseudomonadati</taxon>
        <taxon>Campylobacterota</taxon>
        <taxon>Epsilonproteobacteria</taxon>
        <taxon>Campylobacterales</taxon>
        <taxon>Helicobacteraceae</taxon>
        <taxon>Helicobacter</taxon>
    </lineage>
</organism>
<evidence type="ECO:0000313" key="2">
    <source>
        <dbReference type="EMBL" id="MDP2538968.1"/>
    </source>
</evidence>
<dbReference type="RefSeq" id="WP_305516883.1">
    <property type="nucleotide sequence ID" value="NZ_JAUPEV010000004.1"/>
</dbReference>
<keyword evidence="4" id="KW-1185">Reference proteome</keyword>
<reference evidence="2 4" key="1">
    <citation type="submission" date="2023-07" db="EMBL/GenBank/DDBJ databases">
        <title>Unpublished Manusciprt.</title>
        <authorList>
            <person name="Aydin F."/>
            <person name="Tarhane S."/>
            <person name="Saticioglu I.B."/>
            <person name="Karakaya E."/>
            <person name="Abay S."/>
            <person name="Guran O."/>
            <person name="Bozkurt E."/>
            <person name="Uzum N."/>
            <person name="Olgun K."/>
            <person name="Jablonski D."/>
        </authorList>
    </citation>
    <scope>NUCLEOTIDE SEQUENCE</scope>
    <source>
        <strain evidence="4">faydin-H75</strain>
        <strain evidence="2">Faydin-H76</strain>
    </source>
</reference>
<name>A0AA90PYN5_9HELI</name>
<reference evidence="1 3" key="3">
    <citation type="journal article" date="2024" name="Syst. Appl. Microbiol.">
        <title>Helicobacter cappadocius sp. nov., from lizards: The first psychrotrophic Helicobacter species.</title>
        <authorList>
            <person name="Aydin F."/>
            <person name="Tarhane S."/>
            <person name="Karakaya E."/>
            <person name="Abay S."/>
            <person name="Kayman T."/>
            <person name="Guran O."/>
            <person name="Bozkurt E."/>
            <person name="Uzum N."/>
            <person name="Avci A."/>
            <person name="Olgun K."/>
            <person name="Jablonski D."/>
            <person name="Guran C."/>
            <person name="Burcin Saticioglu I."/>
        </authorList>
    </citation>
    <scope>NUCLEOTIDE SEQUENCE [LARGE SCALE GENOMIC DNA]</scope>
    <source>
        <strain evidence="1">Faydin-H75</strain>
        <strain evidence="3">faydin-H76</strain>
    </source>
</reference>
<dbReference type="AlphaFoldDB" id="A0AA90PYN5"/>
<sequence length="222" mass="25437">MPKKLVLFVIGMLVAGLYGYDLQTWKTNPPPLSLDSFPFLPQIYSFSSPQEPFNPPFLPPLKTYNNDYLEGVLPQVLPTDFLSPEALNAEISPKTEKKEFLISYELYIKDGIAKGERYNISEPIKSRINSTRYEFDYQCRIDTYIGDFLGDDDESYALKVILEAKKDAVLECLYKSGVKVRDDSFINHLQATSKTTLFLPARSVQAYLDNSFLILEVYKEKK</sequence>
<dbReference type="EMBL" id="JAUPEV010000004">
    <property type="protein sequence ID" value="MDO7253043.1"/>
    <property type="molecule type" value="Genomic_DNA"/>
</dbReference>